<sequence>MRAQDAGLQFSSTLINVDVIPLFPLSVLLVPGLVLPLHIFEPRYRQMVSDLMTLPGEKREFGLISLRRDGDVSRDGIAAMVRTGTAARIDEITELGDGRSNISAVGTRRFRILELFPSDTYFKARVEWLEEDITTESSGLAGATMKSFHQYTRVLSANGLPHIDAPDGLPDDPNLISYIVASSALFDSREKQELLDIDTTDERLEKSRELLDRERRIISTIPSLPASDLADSEVCPN</sequence>
<dbReference type="Gene3D" id="1.20.58.1480">
    <property type="match status" value="1"/>
</dbReference>
<feature type="domain" description="Lon N-terminal" evidence="2">
    <location>
        <begin position="17"/>
        <end position="215"/>
    </location>
</feature>
<dbReference type="InterPro" id="IPR046336">
    <property type="entry name" value="Lon_prtase_N_sf"/>
</dbReference>
<dbReference type="PROSITE" id="PS51787">
    <property type="entry name" value="LON_N"/>
    <property type="match status" value="1"/>
</dbReference>
<feature type="transmembrane region" description="Helical" evidence="1">
    <location>
        <begin position="20"/>
        <end position="40"/>
    </location>
</feature>
<evidence type="ECO:0000313" key="6">
    <source>
        <dbReference type="EMBL" id="CAB5072690.1"/>
    </source>
</evidence>
<name>A0A6J7B7X0_9ZZZZ</name>
<gene>
    <name evidence="3" type="ORF">UFOPK2342_00077</name>
    <name evidence="4" type="ORF">UFOPK2423_00777</name>
    <name evidence="5" type="ORF">UFOPK3266_00135</name>
    <name evidence="6" type="ORF">UFOPK4367_00328</name>
</gene>
<dbReference type="SMART" id="SM00464">
    <property type="entry name" value="LON"/>
    <property type="match status" value="1"/>
</dbReference>
<proteinExistence type="predicted"/>
<keyword evidence="1" id="KW-0472">Membrane</keyword>
<keyword evidence="1" id="KW-0812">Transmembrane</keyword>
<dbReference type="InterPro" id="IPR015947">
    <property type="entry name" value="PUA-like_sf"/>
</dbReference>
<evidence type="ECO:0000313" key="4">
    <source>
        <dbReference type="EMBL" id="CAB4694336.1"/>
    </source>
</evidence>
<evidence type="ECO:0000313" key="3">
    <source>
        <dbReference type="EMBL" id="CAB4664939.1"/>
    </source>
</evidence>
<evidence type="ECO:0000259" key="2">
    <source>
        <dbReference type="PROSITE" id="PS51787"/>
    </source>
</evidence>
<reference evidence="5" key="1">
    <citation type="submission" date="2020-05" db="EMBL/GenBank/DDBJ databases">
        <authorList>
            <person name="Chiriac C."/>
            <person name="Salcher M."/>
            <person name="Ghai R."/>
            <person name="Kavagutti S V."/>
        </authorList>
    </citation>
    <scope>NUCLEOTIDE SEQUENCE</scope>
</reference>
<dbReference type="PANTHER" id="PTHR46732:SF8">
    <property type="entry name" value="ATP-DEPENDENT PROTEASE LA (LON) DOMAIN PROTEIN"/>
    <property type="match status" value="1"/>
</dbReference>
<dbReference type="Gene3D" id="2.30.130.40">
    <property type="entry name" value="LON domain-like"/>
    <property type="match status" value="1"/>
</dbReference>
<dbReference type="PANTHER" id="PTHR46732">
    <property type="entry name" value="ATP-DEPENDENT PROTEASE LA (LON) DOMAIN PROTEIN"/>
    <property type="match status" value="1"/>
</dbReference>
<evidence type="ECO:0000256" key="1">
    <source>
        <dbReference type="SAM" id="Phobius"/>
    </source>
</evidence>
<organism evidence="5">
    <name type="scientific">freshwater metagenome</name>
    <dbReference type="NCBI Taxonomy" id="449393"/>
    <lineage>
        <taxon>unclassified sequences</taxon>
        <taxon>metagenomes</taxon>
        <taxon>ecological metagenomes</taxon>
    </lineage>
</organism>
<dbReference type="Pfam" id="PF02190">
    <property type="entry name" value="LON_substr_bdg"/>
    <property type="match status" value="1"/>
</dbReference>
<keyword evidence="1" id="KW-1133">Transmembrane helix</keyword>
<accession>A0A6J7B7X0</accession>
<dbReference type="EMBL" id="CAFBRC010000015">
    <property type="protein sequence ID" value="CAB5072690.1"/>
    <property type="molecule type" value="Genomic_DNA"/>
</dbReference>
<evidence type="ECO:0000313" key="5">
    <source>
        <dbReference type="EMBL" id="CAB4840458.1"/>
    </source>
</evidence>
<dbReference type="SUPFAM" id="SSF88697">
    <property type="entry name" value="PUA domain-like"/>
    <property type="match status" value="1"/>
</dbReference>
<dbReference type="EMBL" id="CAFBAA010000002">
    <property type="protein sequence ID" value="CAB4840458.1"/>
    <property type="molecule type" value="Genomic_DNA"/>
</dbReference>
<dbReference type="AlphaFoldDB" id="A0A6J7B7X0"/>
<protein>
    <submittedName>
        <fullName evidence="5">Unannotated protein</fullName>
    </submittedName>
</protein>
<dbReference type="EMBL" id="CAEZXN010000014">
    <property type="protein sequence ID" value="CAB4694336.1"/>
    <property type="molecule type" value="Genomic_DNA"/>
</dbReference>
<dbReference type="InterPro" id="IPR003111">
    <property type="entry name" value="Lon_prtase_N"/>
</dbReference>
<dbReference type="EMBL" id="CAEZXB010000001">
    <property type="protein sequence ID" value="CAB4664939.1"/>
    <property type="molecule type" value="Genomic_DNA"/>
</dbReference>